<feature type="region of interest" description="Disordered" evidence="1">
    <location>
        <begin position="173"/>
        <end position="270"/>
    </location>
</feature>
<proteinExistence type="predicted"/>
<evidence type="ECO:0000313" key="2">
    <source>
        <dbReference type="EMBL" id="EJK67563.1"/>
    </source>
</evidence>
<feature type="compositionally biased region" description="Pro residues" evidence="1">
    <location>
        <begin position="173"/>
        <end position="183"/>
    </location>
</feature>
<keyword evidence="3" id="KW-1185">Reference proteome</keyword>
<name>K0SML6_THAOC</name>
<comment type="caution">
    <text evidence="2">The sequence shown here is derived from an EMBL/GenBank/DDBJ whole genome shotgun (WGS) entry which is preliminary data.</text>
</comment>
<evidence type="ECO:0000313" key="3">
    <source>
        <dbReference type="Proteomes" id="UP000266841"/>
    </source>
</evidence>
<dbReference type="Proteomes" id="UP000266841">
    <property type="component" value="Unassembled WGS sequence"/>
</dbReference>
<dbReference type="AlphaFoldDB" id="K0SML6"/>
<feature type="compositionally biased region" description="Acidic residues" evidence="1">
    <location>
        <begin position="192"/>
        <end position="238"/>
    </location>
</feature>
<dbReference type="EMBL" id="AGNL01012929">
    <property type="protein sequence ID" value="EJK67563.1"/>
    <property type="molecule type" value="Genomic_DNA"/>
</dbReference>
<gene>
    <name evidence="2" type="ORF">THAOC_11383</name>
</gene>
<protein>
    <submittedName>
        <fullName evidence="2">Uncharacterized protein</fullName>
    </submittedName>
</protein>
<reference evidence="2 3" key="1">
    <citation type="journal article" date="2012" name="Genome Biol.">
        <title>Genome and low-iron response of an oceanic diatom adapted to chronic iron limitation.</title>
        <authorList>
            <person name="Lommer M."/>
            <person name="Specht M."/>
            <person name="Roy A.S."/>
            <person name="Kraemer L."/>
            <person name="Andreson R."/>
            <person name="Gutowska M.A."/>
            <person name="Wolf J."/>
            <person name="Bergner S.V."/>
            <person name="Schilhabel M.B."/>
            <person name="Klostermeier U.C."/>
            <person name="Beiko R.G."/>
            <person name="Rosenstiel P."/>
            <person name="Hippler M."/>
            <person name="Laroche J."/>
        </authorList>
    </citation>
    <scope>NUCLEOTIDE SEQUENCE [LARGE SCALE GENOMIC DNA]</scope>
    <source>
        <strain evidence="2 3">CCMP1005</strain>
    </source>
</reference>
<organism evidence="2 3">
    <name type="scientific">Thalassiosira oceanica</name>
    <name type="common">Marine diatom</name>
    <dbReference type="NCBI Taxonomy" id="159749"/>
    <lineage>
        <taxon>Eukaryota</taxon>
        <taxon>Sar</taxon>
        <taxon>Stramenopiles</taxon>
        <taxon>Ochrophyta</taxon>
        <taxon>Bacillariophyta</taxon>
        <taxon>Coscinodiscophyceae</taxon>
        <taxon>Thalassiosirophycidae</taxon>
        <taxon>Thalassiosirales</taxon>
        <taxon>Thalassiosiraceae</taxon>
        <taxon>Thalassiosira</taxon>
    </lineage>
</organism>
<accession>K0SML6</accession>
<evidence type="ECO:0000256" key="1">
    <source>
        <dbReference type="SAM" id="MobiDB-lite"/>
    </source>
</evidence>
<sequence length="356" mass="38702">MKIVNTESLQHLRALEATLAGTPVGGIVSGRGRITLADGKTLVFRDGHFELLTDEDVDGDARALGIRELGTLTTIELVISGGKFKGRPAQVLGNNGRGQFYVLINVDGAILSTRIKNRSLGFSIGPDGLRRSPRLRAKQPDRNPEVALPGNILARLSWADALSLIEADALLPPPAAPPAPPQPEEVVVEPAEAPEEAPEPPAGGEDDDVNFDGGDEFELNDDDEFELLDDDDELDDDEGRGVKRDRAQQAVHAGDQPEGPGEDGLPASKRARVDGGYEWSPAGEAQRPVHLYSLVSRAEFGNTVSWASSVRRKMRRVKLDTHCQHRSYAKGYMIDEFVTGTKPVTMKEESKHRVLR</sequence>